<keyword evidence="2" id="KW-0963">Cytoplasm</keyword>
<dbReference type="PANTHER" id="PTHR22692:SF21">
    <property type="entry name" value="MYOSIN XVA"/>
    <property type="match status" value="1"/>
</dbReference>
<dbReference type="InterPro" id="IPR019748">
    <property type="entry name" value="FERM_central"/>
</dbReference>
<dbReference type="PROSITE" id="PS51016">
    <property type="entry name" value="MYTH4"/>
    <property type="match status" value="1"/>
</dbReference>
<dbReference type="Ensembl" id="ENSXMAT00000037845.1">
    <property type="protein sequence ID" value="ENSXMAP00000037367.1"/>
    <property type="gene ID" value="ENSXMAG00000015490.2"/>
</dbReference>
<evidence type="ECO:0000313" key="7">
    <source>
        <dbReference type="Proteomes" id="UP000002852"/>
    </source>
</evidence>
<dbReference type="SUPFAM" id="SSF54236">
    <property type="entry name" value="Ubiquitin-like"/>
    <property type="match status" value="1"/>
</dbReference>
<dbReference type="AlphaFoldDB" id="A0A3B5R225"/>
<keyword evidence="4" id="KW-0009">Actin-binding</keyword>
<keyword evidence="3" id="KW-0677">Repeat</keyword>
<proteinExistence type="predicted"/>
<feature type="domain" description="MyTH4" evidence="5">
    <location>
        <begin position="1"/>
        <end position="188"/>
    </location>
</feature>
<dbReference type="GO" id="GO:0005856">
    <property type="term" value="C:cytoskeleton"/>
    <property type="evidence" value="ECO:0007669"/>
    <property type="project" value="InterPro"/>
</dbReference>
<evidence type="ECO:0000256" key="3">
    <source>
        <dbReference type="ARBA" id="ARBA00022737"/>
    </source>
</evidence>
<dbReference type="Gene3D" id="3.10.20.90">
    <property type="entry name" value="Phosphatidylinositol 3-kinase Catalytic Subunit, Chain A, domain 1"/>
    <property type="match status" value="1"/>
</dbReference>
<sequence>MRFMGDSPSRGSSEQEVVNMFLKVNMLIINFPHHRVLGAEMQALIPTKDVYNSFHCLIHSTAQKPDRSTGTLVGFFVLWFICSPQLIGEFTLMRDEAYCQLLKQLTANTSSKPDSCQRGWRLLYILAAYHRCSEVLKPFLLKYLQQASRSAGAPYQGIAKACEQNLKKTFVYGGRIVPPNGMELKAMMAGRSSKRQLFLFPGGIERHVKIKTCTVALEVIEELCYEMGLHTLEAIEEYAIFLVTNRGQNVRPLNKNEYILDVATEAESVDSGYSLWFRRVVWTQSLRFENELSVAMQYNQILPDYQKGLLNVLSHGKVSDQQFHQMSKLAALQHRAKDNIYTPSIHELSEYIAAPLFKKQPPQQWVTMATQHMQQVQPLSPHQARAQFLGKIPFQRKKILGEKLSFLVRVKSDVCSAGADGSRPPCGGAGQSHPEAQCWNQLSVCGPNCGRHEHTAGHSAAARAGVAADN</sequence>
<evidence type="ECO:0000256" key="2">
    <source>
        <dbReference type="ARBA" id="ARBA00022490"/>
    </source>
</evidence>
<dbReference type="CDD" id="cd14473">
    <property type="entry name" value="FERM_B-lobe"/>
    <property type="match status" value="1"/>
</dbReference>
<evidence type="ECO:0000256" key="1">
    <source>
        <dbReference type="ARBA" id="ARBA00004496"/>
    </source>
</evidence>
<dbReference type="InterPro" id="IPR029071">
    <property type="entry name" value="Ubiquitin-like_domsf"/>
</dbReference>
<evidence type="ECO:0000313" key="6">
    <source>
        <dbReference type="Ensembl" id="ENSXMAP00000037367.1"/>
    </source>
</evidence>
<reference evidence="6" key="3">
    <citation type="submission" date="2025-08" db="UniProtKB">
        <authorList>
            <consortium name="Ensembl"/>
        </authorList>
    </citation>
    <scope>IDENTIFICATION</scope>
    <source>
        <strain evidence="6">JP 163 A</strain>
    </source>
</reference>
<dbReference type="PANTHER" id="PTHR22692">
    <property type="entry name" value="MYOSIN VII, XV"/>
    <property type="match status" value="1"/>
</dbReference>
<dbReference type="InterPro" id="IPR000857">
    <property type="entry name" value="MyTH4_dom"/>
</dbReference>
<accession>A0A3B5R225</accession>
<dbReference type="Proteomes" id="UP000002852">
    <property type="component" value="Unassembled WGS sequence"/>
</dbReference>
<dbReference type="SMART" id="SM00139">
    <property type="entry name" value="MyTH4"/>
    <property type="match status" value="1"/>
</dbReference>
<name>A0A3B5R225_XIPMA</name>
<dbReference type="InterPro" id="IPR051567">
    <property type="entry name" value="Unconventional_Myosin_ATPase"/>
</dbReference>
<reference evidence="7" key="2">
    <citation type="journal article" date="2013" name="Nat. Genet.">
        <title>The genome of the platyfish, Xiphophorus maculatus, provides insights into evolutionary adaptation and several complex traits.</title>
        <authorList>
            <person name="Schartl M."/>
            <person name="Walter R.B."/>
            <person name="Shen Y."/>
            <person name="Garcia T."/>
            <person name="Catchen J."/>
            <person name="Amores A."/>
            <person name="Braasch I."/>
            <person name="Chalopin D."/>
            <person name="Volff J.N."/>
            <person name="Lesch K.P."/>
            <person name="Bisazza A."/>
            <person name="Minx P."/>
            <person name="Hillier L."/>
            <person name="Wilson R.K."/>
            <person name="Fuerstenberg S."/>
            <person name="Boore J."/>
            <person name="Searle S."/>
            <person name="Postlethwait J.H."/>
            <person name="Warren W.C."/>
        </authorList>
    </citation>
    <scope>NUCLEOTIDE SEQUENCE [LARGE SCALE GENOMIC DNA]</scope>
    <source>
        <strain evidence="7">JP 163 A</strain>
    </source>
</reference>
<reference evidence="6" key="4">
    <citation type="submission" date="2025-09" db="UniProtKB">
        <authorList>
            <consortium name="Ensembl"/>
        </authorList>
    </citation>
    <scope>IDENTIFICATION</scope>
    <source>
        <strain evidence="6">JP 163 A</strain>
    </source>
</reference>
<dbReference type="GO" id="GO:0003779">
    <property type="term" value="F:actin binding"/>
    <property type="evidence" value="ECO:0007669"/>
    <property type="project" value="UniProtKB-KW"/>
</dbReference>
<keyword evidence="7" id="KW-1185">Reference proteome</keyword>
<evidence type="ECO:0000259" key="5">
    <source>
        <dbReference type="PROSITE" id="PS51016"/>
    </source>
</evidence>
<dbReference type="Gene3D" id="1.25.40.530">
    <property type="entry name" value="MyTH4 domain"/>
    <property type="match status" value="1"/>
</dbReference>
<dbReference type="InterPro" id="IPR038185">
    <property type="entry name" value="MyTH4_dom_sf"/>
</dbReference>
<protein>
    <submittedName>
        <fullName evidence="6">Myosin XVA</fullName>
    </submittedName>
</protein>
<comment type="subcellular location">
    <subcellularLocation>
        <location evidence="1">Cytoplasm</location>
    </subcellularLocation>
</comment>
<dbReference type="GeneTree" id="ENSGT00940000155335"/>
<reference evidence="7" key="1">
    <citation type="submission" date="2012-01" db="EMBL/GenBank/DDBJ databases">
        <authorList>
            <person name="Walter R."/>
            <person name="Schartl M."/>
            <person name="Warren W."/>
        </authorList>
    </citation>
    <scope>NUCLEOTIDE SEQUENCE [LARGE SCALE GENOMIC DNA]</scope>
    <source>
        <strain evidence="7">JP 163 A</strain>
    </source>
</reference>
<organism evidence="6 7">
    <name type="scientific">Xiphophorus maculatus</name>
    <name type="common">Southern platyfish</name>
    <name type="synonym">Platypoecilus maculatus</name>
    <dbReference type="NCBI Taxonomy" id="8083"/>
    <lineage>
        <taxon>Eukaryota</taxon>
        <taxon>Metazoa</taxon>
        <taxon>Chordata</taxon>
        <taxon>Craniata</taxon>
        <taxon>Vertebrata</taxon>
        <taxon>Euteleostomi</taxon>
        <taxon>Actinopterygii</taxon>
        <taxon>Neopterygii</taxon>
        <taxon>Teleostei</taxon>
        <taxon>Neoteleostei</taxon>
        <taxon>Acanthomorphata</taxon>
        <taxon>Ovalentaria</taxon>
        <taxon>Atherinomorphae</taxon>
        <taxon>Cyprinodontiformes</taxon>
        <taxon>Poeciliidae</taxon>
        <taxon>Poeciliinae</taxon>
        <taxon>Xiphophorus</taxon>
    </lineage>
</organism>
<dbReference type="Pfam" id="PF00784">
    <property type="entry name" value="MyTH4"/>
    <property type="match status" value="1"/>
</dbReference>
<evidence type="ECO:0000256" key="4">
    <source>
        <dbReference type="ARBA" id="ARBA00023203"/>
    </source>
</evidence>